<dbReference type="SUPFAM" id="SSF53649">
    <property type="entry name" value="Alkaline phosphatase-like"/>
    <property type="match status" value="1"/>
</dbReference>
<reference evidence="5 6" key="1">
    <citation type="submission" date="2019-02" db="EMBL/GenBank/DDBJ databases">
        <title>Deep-cultivation of Planctomycetes and their phenomic and genomic characterization uncovers novel biology.</title>
        <authorList>
            <person name="Wiegand S."/>
            <person name="Jogler M."/>
            <person name="Boedeker C."/>
            <person name="Pinto D."/>
            <person name="Vollmers J."/>
            <person name="Rivas-Marin E."/>
            <person name="Kohn T."/>
            <person name="Peeters S.H."/>
            <person name="Heuer A."/>
            <person name="Rast P."/>
            <person name="Oberbeckmann S."/>
            <person name="Bunk B."/>
            <person name="Jeske O."/>
            <person name="Meyerdierks A."/>
            <person name="Storesund J.E."/>
            <person name="Kallscheuer N."/>
            <person name="Luecker S."/>
            <person name="Lage O.M."/>
            <person name="Pohl T."/>
            <person name="Merkel B.J."/>
            <person name="Hornburger P."/>
            <person name="Mueller R.-W."/>
            <person name="Bruemmer F."/>
            <person name="Labrenz M."/>
            <person name="Spormann A.M."/>
            <person name="Op den Camp H."/>
            <person name="Overmann J."/>
            <person name="Amann R."/>
            <person name="Jetten M.S.M."/>
            <person name="Mascher T."/>
            <person name="Medema M.H."/>
            <person name="Devos D.P."/>
            <person name="Kaster A.-K."/>
            <person name="Ovreas L."/>
            <person name="Rohde M."/>
            <person name="Galperin M.Y."/>
            <person name="Jogler C."/>
        </authorList>
    </citation>
    <scope>NUCLEOTIDE SEQUENCE [LARGE SCALE GENOMIC DNA]</scope>
    <source>
        <strain evidence="5 6">K23_9</strain>
    </source>
</reference>
<dbReference type="PANTHER" id="PTHR42693">
    <property type="entry name" value="ARYLSULFATASE FAMILY MEMBER"/>
    <property type="match status" value="1"/>
</dbReference>
<feature type="domain" description="Sulfatase N-terminal" evidence="4">
    <location>
        <begin position="38"/>
        <end position="359"/>
    </location>
</feature>
<sequence length="457" mass="50764">MLHSSYCSRYLNFDVVIHAILAGVFGFAFVSVASANQPNIVFILADDLGYGDLGCYGHPVAKTPILDQLAKEGVRFTQHYSNGTECSPTRTAFLTGRYQQRAGGMECAIGTGNVGRYDDAIRLADQRDLGLPADQTVIPGNLKRAGYVCGLFGKWHLGYEPKFNPTNHGWDSFFGYTGGNVHYFNHRETSDLHVLFRGRLPVYRDGYMTHLITDDSLSFIEANRDKPFFLYVAHECPHFPYQGPGDVDKDINDKNWMKIDTDTYVDMLEDLDSEVGRLLDGIDAAGLSEKTIVVFASDNGGFAGAAHMGGLRGAKGTTHEGGIRVPMILRWPKKIAAGTVCDQPCMTFDLTKSFLQVANADVPNALEGDDIIGHLVAEKQNYKRTLFWRGKRGQKVWSAVRDGDKKFLRQRVGEEQHEFLFDLANDPGEQTNLIDGDNAAALSSLLDQWEQDCRSIR</sequence>
<accession>A0A517P179</accession>
<evidence type="ECO:0000259" key="4">
    <source>
        <dbReference type="Pfam" id="PF00884"/>
    </source>
</evidence>
<proteinExistence type="inferred from homology"/>
<comment type="similarity">
    <text evidence="1">Belongs to the sulfatase family.</text>
</comment>
<dbReference type="OrthoDB" id="9783154at2"/>
<evidence type="ECO:0000256" key="3">
    <source>
        <dbReference type="SAM" id="Phobius"/>
    </source>
</evidence>
<dbReference type="InterPro" id="IPR017850">
    <property type="entry name" value="Alkaline_phosphatase_core_sf"/>
</dbReference>
<dbReference type="Pfam" id="PF00884">
    <property type="entry name" value="Sulfatase"/>
    <property type="match status" value="1"/>
</dbReference>
<evidence type="ECO:0000313" key="5">
    <source>
        <dbReference type="EMBL" id="QDT13128.1"/>
    </source>
</evidence>
<dbReference type="GO" id="GO:0004065">
    <property type="term" value="F:arylsulfatase activity"/>
    <property type="evidence" value="ECO:0007669"/>
    <property type="project" value="UniProtKB-EC"/>
</dbReference>
<dbReference type="RefSeq" id="WP_145420917.1">
    <property type="nucleotide sequence ID" value="NZ_CP036526.1"/>
</dbReference>
<keyword evidence="3" id="KW-0812">Transmembrane</keyword>
<dbReference type="InterPro" id="IPR050738">
    <property type="entry name" value="Sulfatase"/>
</dbReference>
<dbReference type="EC" id="3.1.6.1" evidence="5"/>
<dbReference type="AlphaFoldDB" id="A0A517P179"/>
<keyword evidence="2 5" id="KW-0378">Hydrolase</keyword>
<dbReference type="Gene3D" id="3.30.1120.10">
    <property type="match status" value="1"/>
</dbReference>
<gene>
    <name evidence="5" type="primary">atsA_79</name>
    <name evidence="5" type="ORF">K239x_51450</name>
</gene>
<feature type="transmembrane region" description="Helical" evidence="3">
    <location>
        <begin position="12"/>
        <end position="33"/>
    </location>
</feature>
<name>A0A517P179_9BACT</name>
<keyword evidence="3" id="KW-0472">Membrane</keyword>
<keyword evidence="6" id="KW-1185">Reference proteome</keyword>
<dbReference type="Gene3D" id="3.40.720.10">
    <property type="entry name" value="Alkaline Phosphatase, subunit A"/>
    <property type="match status" value="1"/>
</dbReference>
<dbReference type="InterPro" id="IPR000917">
    <property type="entry name" value="Sulfatase_N"/>
</dbReference>
<dbReference type="EMBL" id="CP036526">
    <property type="protein sequence ID" value="QDT13128.1"/>
    <property type="molecule type" value="Genomic_DNA"/>
</dbReference>
<evidence type="ECO:0000313" key="6">
    <source>
        <dbReference type="Proteomes" id="UP000319817"/>
    </source>
</evidence>
<keyword evidence="3" id="KW-1133">Transmembrane helix</keyword>
<protein>
    <submittedName>
        <fullName evidence="5">Arylsulfatase</fullName>
        <ecNumber evidence="5">3.1.6.1</ecNumber>
    </submittedName>
</protein>
<evidence type="ECO:0000256" key="2">
    <source>
        <dbReference type="ARBA" id="ARBA00022801"/>
    </source>
</evidence>
<evidence type="ECO:0000256" key="1">
    <source>
        <dbReference type="ARBA" id="ARBA00008779"/>
    </source>
</evidence>
<dbReference type="PANTHER" id="PTHR42693:SF53">
    <property type="entry name" value="ENDO-4-O-SULFATASE"/>
    <property type="match status" value="1"/>
</dbReference>
<dbReference type="Proteomes" id="UP000319817">
    <property type="component" value="Chromosome"/>
</dbReference>
<organism evidence="5 6">
    <name type="scientific">Stieleria marina</name>
    <dbReference type="NCBI Taxonomy" id="1930275"/>
    <lineage>
        <taxon>Bacteria</taxon>
        <taxon>Pseudomonadati</taxon>
        <taxon>Planctomycetota</taxon>
        <taxon>Planctomycetia</taxon>
        <taxon>Pirellulales</taxon>
        <taxon>Pirellulaceae</taxon>
        <taxon>Stieleria</taxon>
    </lineage>
</organism>